<dbReference type="GO" id="GO:0030170">
    <property type="term" value="F:pyridoxal phosphate binding"/>
    <property type="evidence" value="ECO:0007669"/>
    <property type="project" value="InterPro"/>
</dbReference>
<evidence type="ECO:0000256" key="6">
    <source>
        <dbReference type="ARBA" id="ARBA00022898"/>
    </source>
</evidence>
<evidence type="ECO:0000256" key="2">
    <source>
        <dbReference type="ARBA" id="ARBA00007441"/>
    </source>
</evidence>
<proteinExistence type="inferred from homology"/>
<evidence type="ECO:0000313" key="9">
    <source>
        <dbReference type="EMBL" id="OFI35492.1"/>
    </source>
</evidence>
<dbReference type="EMBL" id="MJIC01000009">
    <property type="protein sequence ID" value="OFI35492.1"/>
    <property type="molecule type" value="Genomic_DNA"/>
</dbReference>
<keyword evidence="5 9" id="KW-0808">Transferase</keyword>
<dbReference type="AlphaFoldDB" id="A0A1E8FHT3"/>
<name>A0A1E8FHT3_9ALTE</name>
<dbReference type="InterPro" id="IPR015421">
    <property type="entry name" value="PyrdxlP-dep_Trfase_major"/>
</dbReference>
<dbReference type="OrthoDB" id="9766445at2"/>
<evidence type="ECO:0000256" key="3">
    <source>
        <dbReference type="ARBA" id="ARBA00011738"/>
    </source>
</evidence>
<dbReference type="Gene3D" id="3.40.640.10">
    <property type="entry name" value="Type I PLP-dependent aspartate aminotransferase-like (Major domain)"/>
    <property type="match status" value="1"/>
</dbReference>
<keyword evidence="4 9" id="KW-0032">Aminotransferase</keyword>
<accession>A0A1E8FHT3</accession>
<dbReference type="STRING" id="1856405.BFC17_12050"/>
<dbReference type="Pfam" id="PF00155">
    <property type="entry name" value="Aminotran_1_2"/>
    <property type="match status" value="1"/>
</dbReference>
<comment type="cofactor">
    <cofactor evidence="1">
        <name>pyridoxal 5'-phosphate</name>
        <dbReference type="ChEBI" id="CHEBI:597326"/>
    </cofactor>
</comment>
<evidence type="ECO:0000256" key="4">
    <source>
        <dbReference type="ARBA" id="ARBA00022576"/>
    </source>
</evidence>
<dbReference type="GO" id="GO:0042802">
    <property type="term" value="F:identical protein binding"/>
    <property type="evidence" value="ECO:0007669"/>
    <property type="project" value="TreeGrafter"/>
</dbReference>
<keyword evidence="7" id="KW-0175">Coiled coil</keyword>
<dbReference type="InterPro" id="IPR004839">
    <property type="entry name" value="Aminotransferase_I/II_large"/>
</dbReference>
<organism evidence="9 10">
    <name type="scientific">Alteromonas lipolytica</name>
    <dbReference type="NCBI Taxonomy" id="1856405"/>
    <lineage>
        <taxon>Bacteria</taxon>
        <taxon>Pseudomonadati</taxon>
        <taxon>Pseudomonadota</taxon>
        <taxon>Gammaproteobacteria</taxon>
        <taxon>Alteromonadales</taxon>
        <taxon>Alteromonadaceae</taxon>
        <taxon>Alteromonas/Salinimonas group</taxon>
        <taxon>Alteromonas</taxon>
    </lineage>
</organism>
<sequence>MFEHVDAYAGDPIFSLVEQFMQDPREDKVNLTIGFYFDEDGKVPDFNCVNTAKAWAAANPPASPVYLPMDGLPDYRVAVKSLAFGDALPLVDSRLASTQSLGGSGALKVGADLLKRYFPDSEVWVSNPTWENHHSIFKGAGFKVNTYRYYNPETKVLDFEGMLADLNQLPEQAVVLLHPCCHNPTGIDLTTEQWQQVVAIVVKRNLLPFFDMAYQGFGFGLTEDTKAIQLMAETGQPFLLAQSFSKIFSLYSERVGALYVVCESSATAENVQGQLKFTVRTNYSTPPSFGARLVNHVLGSEALTNEWQTELEAMRERMHSMRQQLVEKLGELRPDVDFSYLAAQVGMFSYTGFSPEQIKRLKDEFGVYLIASGRMCVAGLNSRNIDATAKAFAAVC</sequence>
<dbReference type="InterPro" id="IPR015422">
    <property type="entry name" value="PyrdxlP-dep_Trfase_small"/>
</dbReference>
<keyword evidence="10" id="KW-1185">Reference proteome</keyword>
<dbReference type="PRINTS" id="PR00799">
    <property type="entry name" value="TRANSAMINASE"/>
</dbReference>
<dbReference type="PANTHER" id="PTHR11879:SF37">
    <property type="entry name" value="AROMATIC-AMINO-ACID AMINOTRANSFERASE"/>
    <property type="match status" value="1"/>
</dbReference>
<dbReference type="GO" id="GO:0005829">
    <property type="term" value="C:cytosol"/>
    <property type="evidence" value="ECO:0007669"/>
    <property type="project" value="TreeGrafter"/>
</dbReference>
<comment type="caution">
    <text evidence="9">The sequence shown here is derived from an EMBL/GenBank/DDBJ whole genome shotgun (WGS) entry which is preliminary data.</text>
</comment>
<evidence type="ECO:0000256" key="1">
    <source>
        <dbReference type="ARBA" id="ARBA00001933"/>
    </source>
</evidence>
<dbReference type="InterPro" id="IPR000796">
    <property type="entry name" value="Asp_trans"/>
</dbReference>
<dbReference type="GO" id="GO:0004838">
    <property type="term" value="F:L-tyrosine-2-oxoglutarate transaminase activity"/>
    <property type="evidence" value="ECO:0007669"/>
    <property type="project" value="TreeGrafter"/>
</dbReference>
<dbReference type="FunFam" id="3.90.1150.10:FF:000001">
    <property type="entry name" value="Aspartate aminotransferase"/>
    <property type="match status" value="1"/>
</dbReference>
<dbReference type="InterPro" id="IPR015424">
    <property type="entry name" value="PyrdxlP-dep_Trfase"/>
</dbReference>
<evidence type="ECO:0000256" key="5">
    <source>
        <dbReference type="ARBA" id="ARBA00022679"/>
    </source>
</evidence>
<reference evidence="9 10" key="1">
    <citation type="submission" date="2016-09" db="EMBL/GenBank/DDBJ databases">
        <title>Alteromonas lipolytica, a new species isolated from sea water.</title>
        <authorList>
            <person name="Wu Y.-H."/>
            <person name="Cheng H."/>
            <person name="Xu X.-W."/>
        </authorList>
    </citation>
    <scope>NUCLEOTIDE SEQUENCE [LARGE SCALE GENOMIC DNA]</scope>
    <source>
        <strain evidence="9 10">JW12</strain>
    </source>
</reference>
<dbReference type="Proteomes" id="UP000176037">
    <property type="component" value="Unassembled WGS sequence"/>
</dbReference>
<evidence type="ECO:0000313" key="10">
    <source>
        <dbReference type="Proteomes" id="UP000176037"/>
    </source>
</evidence>
<dbReference type="GO" id="GO:0033585">
    <property type="term" value="P:L-phenylalanine biosynthetic process from chorismate via phenylpyruvate"/>
    <property type="evidence" value="ECO:0007669"/>
    <property type="project" value="TreeGrafter"/>
</dbReference>
<dbReference type="Gene3D" id="3.90.1150.10">
    <property type="entry name" value="Aspartate Aminotransferase, domain 1"/>
    <property type="match status" value="1"/>
</dbReference>
<evidence type="ECO:0000256" key="7">
    <source>
        <dbReference type="SAM" id="Coils"/>
    </source>
</evidence>
<dbReference type="SUPFAM" id="SSF53383">
    <property type="entry name" value="PLP-dependent transferases"/>
    <property type="match status" value="1"/>
</dbReference>
<dbReference type="CDD" id="cd00609">
    <property type="entry name" value="AAT_like"/>
    <property type="match status" value="1"/>
</dbReference>
<feature type="domain" description="Aminotransferase class I/classII large" evidence="8">
    <location>
        <begin position="27"/>
        <end position="391"/>
    </location>
</feature>
<dbReference type="FunFam" id="3.40.640.10:FF:000015">
    <property type="entry name" value="Aspartate aminotransferase"/>
    <property type="match status" value="1"/>
</dbReference>
<dbReference type="PANTHER" id="PTHR11879">
    <property type="entry name" value="ASPARTATE AMINOTRANSFERASE"/>
    <property type="match status" value="1"/>
</dbReference>
<comment type="similarity">
    <text evidence="2">Belongs to the class-I pyridoxal-phosphate-dependent aminotransferase family.</text>
</comment>
<gene>
    <name evidence="9" type="ORF">BFC17_12050</name>
</gene>
<dbReference type="RefSeq" id="WP_070175236.1">
    <property type="nucleotide sequence ID" value="NZ_BMJR01000006.1"/>
</dbReference>
<feature type="coiled-coil region" evidence="7">
    <location>
        <begin position="304"/>
        <end position="331"/>
    </location>
</feature>
<comment type="subunit">
    <text evidence="3">Homodimer.</text>
</comment>
<keyword evidence="6" id="KW-0663">Pyridoxal phosphate</keyword>
<dbReference type="NCBIfam" id="NF006719">
    <property type="entry name" value="PRK09257.1"/>
    <property type="match status" value="1"/>
</dbReference>
<evidence type="ECO:0000259" key="8">
    <source>
        <dbReference type="Pfam" id="PF00155"/>
    </source>
</evidence>
<protein>
    <submittedName>
        <fullName evidence="9">Aromatic amino acid aminotransferase</fullName>
    </submittedName>
</protein>